<name>A0AAD5S3A3_9FUNG</name>
<evidence type="ECO:0000256" key="6">
    <source>
        <dbReference type="ARBA" id="ARBA00023211"/>
    </source>
</evidence>
<evidence type="ECO:0000256" key="3">
    <source>
        <dbReference type="ARBA" id="ARBA00022723"/>
    </source>
</evidence>
<accession>A0AAD5S3A3</accession>
<comment type="cofactor">
    <cofactor evidence="10">
        <name>Mn(2+)</name>
        <dbReference type="ChEBI" id="CHEBI:29035"/>
    </cofactor>
    <text evidence="10">Binds 2 manganese ions per subunit.</text>
</comment>
<dbReference type="PANTHER" id="PTHR11118">
    <property type="entry name" value="RNA-SPLICING LIGASE RTCB HOMOLOG"/>
    <property type="match status" value="1"/>
</dbReference>
<dbReference type="EMBL" id="JADGJD010001595">
    <property type="protein sequence ID" value="KAJ3039929.1"/>
    <property type="molecule type" value="Genomic_DNA"/>
</dbReference>
<dbReference type="PANTHER" id="PTHR11118:SF1">
    <property type="entry name" value="RNA-SPLICING LIGASE RTCB HOMOLOG"/>
    <property type="match status" value="1"/>
</dbReference>
<keyword evidence="3 10" id="KW-0479">Metal-binding</keyword>
<dbReference type="EC" id="6.5.1.8" evidence="1"/>
<evidence type="ECO:0000256" key="9">
    <source>
        <dbReference type="PIRSR" id="PIRSR601233-2"/>
    </source>
</evidence>
<dbReference type="InterPro" id="IPR036025">
    <property type="entry name" value="RtcB-like_sf"/>
</dbReference>
<feature type="binding site" evidence="9">
    <location>
        <begin position="231"/>
        <end position="235"/>
    </location>
    <ligand>
        <name>GMP</name>
        <dbReference type="ChEBI" id="CHEBI:58115"/>
    </ligand>
</feature>
<keyword evidence="4 9" id="KW-0547">Nucleotide-binding</keyword>
<evidence type="ECO:0000256" key="1">
    <source>
        <dbReference type="ARBA" id="ARBA00012726"/>
    </source>
</evidence>
<evidence type="ECO:0000256" key="4">
    <source>
        <dbReference type="ARBA" id="ARBA00022741"/>
    </source>
</evidence>
<protein>
    <recommendedName>
        <fullName evidence="1">3'-phosphate/5'-hydroxy nucleic acid ligase</fullName>
        <ecNumber evidence="1">6.5.1.8</ecNumber>
    </recommendedName>
</protein>
<reference evidence="11" key="1">
    <citation type="submission" date="2020-05" db="EMBL/GenBank/DDBJ databases">
        <title>Phylogenomic resolution of chytrid fungi.</title>
        <authorList>
            <person name="Stajich J.E."/>
            <person name="Amses K."/>
            <person name="Simmons R."/>
            <person name="Seto K."/>
            <person name="Myers J."/>
            <person name="Bonds A."/>
            <person name="Quandt C.A."/>
            <person name="Barry K."/>
            <person name="Liu P."/>
            <person name="Grigoriev I."/>
            <person name="Longcore J.E."/>
            <person name="James T.Y."/>
        </authorList>
    </citation>
    <scope>NUCLEOTIDE SEQUENCE</scope>
    <source>
        <strain evidence="11">JEL0318</strain>
    </source>
</reference>
<keyword evidence="2" id="KW-0436">Ligase</keyword>
<keyword evidence="12" id="KW-1185">Reference proteome</keyword>
<feature type="binding site" evidence="9">
    <location>
        <begin position="402"/>
        <end position="405"/>
    </location>
    <ligand>
        <name>GMP</name>
        <dbReference type="ChEBI" id="CHEBI:58115"/>
    </ligand>
</feature>
<evidence type="ECO:0000313" key="11">
    <source>
        <dbReference type="EMBL" id="KAJ3039929.1"/>
    </source>
</evidence>
<dbReference type="InterPro" id="IPR017510">
    <property type="entry name" value="RtcB2"/>
</dbReference>
<feature type="active site" description="GMP-histidine intermediate" evidence="8">
    <location>
        <position position="402"/>
    </location>
</feature>
<evidence type="ECO:0000256" key="8">
    <source>
        <dbReference type="PIRSR" id="PIRSR601233-1"/>
    </source>
</evidence>
<evidence type="ECO:0000256" key="5">
    <source>
        <dbReference type="ARBA" id="ARBA00023134"/>
    </source>
</evidence>
<organism evidence="11 12">
    <name type="scientific">Rhizophlyctis rosea</name>
    <dbReference type="NCBI Taxonomy" id="64517"/>
    <lineage>
        <taxon>Eukaryota</taxon>
        <taxon>Fungi</taxon>
        <taxon>Fungi incertae sedis</taxon>
        <taxon>Chytridiomycota</taxon>
        <taxon>Chytridiomycota incertae sedis</taxon>
        <taxon>Chytridiomycetes</taxon>
        <taxon>Rhizophlyctidales</taxon>
        <taxon>Rhizophlyctidaceae</taxon>
        <taxon>Rhizophlyctis</taxon>
    </lineage>
</organism>
<dbReference type="Pfam" id="PF01139">
    <property type="entry name" value="RtcB"/>
    <property type="match status" value="2"/>
</dbReference>
<dbReference type="InterPro" id="IPR001233">
    <property type="entry name" value="RtcB"/>
</dbReference>
<evidence type="ECO:0000256" key="10">
    <source>
        <dbReference type="PIRSR" id="PIRSR601233-3"/>
    </source>
</evidence>
<evidence type="ECO:0000313" key="12">
    <source>
        <dbReference type="Proteomes" id="UP001212841"/>
    </source>
</evidence>
<dbReference type="GO" id="GO:0003972">
    <property type="term" value="F:RNA ligase (ATP) activity"/>
    <property type="evidence" value="ECO:0007669"/>
    <property type="project" value="TreeGrafter"/>
</dbReference>
<dbReference type="NCBIfam" id="TIGR03073">
    <property type="entry name" value="release_rtcB"/>
    <property type="match status" value="1"/>
</dbReference>
<evidence type="ECO:0000256" key="2">
    <source>
        <dbReference type="ARBA" id="ARBA00022598"/>
    </source>
</evidence>
<feature type="binding site" evidence="9">
    <location>
        <position position="384"/>
    </location>
    <ligand>
        <name>GMP</name>
        <dbReference type="ChEBI" id="CHEBI:58115"/>
    </ligand>
</feature>
<dbReference type="GO" id="GO:0006396">
    <property type="term" value="P:RNA processing"/>
    <property type="evidence" value="ECO:0007669"/>
    <property type="project" value="InterPro"/>
</dbReference>
<dbReference type="GO" id="GO:0005525">
    <property type="term" value="F:GTP binding"/>
    <property type="evidence" value="ECO:0007669"/>
    <property type="project" value="UniProtKB-KW"/>
</dbReference>
<keyword evidence="6 10" id="KW-0464">Manganese</keyword>
<evidence type="ECO:0000256" key="7">
    <source>
        <dbReference type="ARBA" id="ARBA00047746"/>
    </source>
</evidence>
<keyword evidence="5 9" id="KW-0342">GTP-binding</keyword>
<proteinExistence type="predicted"/>
<comment type="catalytic activity">
    <reaction evidence="7">
        <text>a 3'-end 3'-phospho-ribonucleotide-RNA + a 5'-end dephospho-ribonucleoside-RNA + GTP = a ribonucleotidyl-ribonucleotide-RNA + GMP + diphosphate</text>
        <dbReference type="Rhea" id="RHEA:68076"/>
        <dbReference type="Rhea" id="RHEA-COMP:10463"/>
        <dbReference type="Rhea" id="RHEA-COMP:13936"/>
        <dbReference type="Rhea" id="RHEA-COMP:17355"/>
        <dbReference type="ChEBI" id="CHEBI:33019"/>
        <dbReference type="ChEBI" id="CHEBI:37565"/>
        <dbReference type="ChEBI" id="CHEBI:58115"/>
        <dbReference type="ChEBI" id="CHEBI:83062"/>
        <dbReference type="ChEBI" id="CHEBI:138284"/>
        <dbReference type="ChEBI" id="CHEBI:173118"/>
        <dbReference type="EC" id="6.5.1.8"/>
    </reaction>
</comment>
<dbReference type="GO" id="GO:0046872">
    <property type="term" value="F:metal ion binding"/>
    <property type="evidence" value="ECO:0007669"/>
    <property type="project" value="UniProtKB-KW"/>
</dbReference>
<feature type="binding site" evidence="9">
    <location>
        <begin position="345"/>
        <end position="346"/>
    </location>
    <ligand>
        <name>GMP</name>
        <dbReference type="ChEBI" id="CHEBI:58115"/>
    </ligand>
</feature>
<dbReference type="Proteomes" id="UP001212841">
    <property type="component" value="Unassembled WGS sequence"/>
</dbReference>
<dbReference type="Gene3D" id="3.90.1860.10">
    <property type="entry name" value="tRNA-splicing ligase RtcB"/>
    <property type="match status" value="1"/>
</dbReference>
<feature type="binding site" evidence="10">
    <location>
        <position position="161"/>
    </location>
    <ligand>
        <name>Mn(2+)</name>
        <dbReference type="ChEBI" id="CHEBI:29035"/>
        <label>1</label>
    </ligand>
</feature>
<feature type="binding site" evidence="10">
    <location>
        <position position="263"/>
    </location>
    <ligand>
        <name>Mn(2+)</name>
        <dbReference type="ChEBI" id="CHEBI:29035"/>
        <label>2</label>
    </ligand>
</feature>
<sequence>MPSRLTLTLDTNRKLEKIAILPNALPYADLVKLAAQKMKIKKVKSVKIHRAHDGKEVVDDEESLALTGRDCSLIVSISDILPVISKPKTKSPPPESSTPITILAKETSLDTLALTQLHQTASLPSMYQAVALPDLHPGQTHPIGCTFVTNSIVYPDLIGGDIGCGMAVFRLDRISSDMVDGKKSERIASRMVGVEGPWGDKEKRKEVMREVGLEEVGEEWGEYLGTIGGGNHFAEVQVVERVVDVEAAERIGVKEDLAYLLVHSGSRGLGQQILQIHKSPTGLSTSSPEFDQYLKAHNQALAFAHLNRTLIAHKILSTLTPCDTSAPTTAPSPPPGTTKLIDIWHNNVEPKQFSDGVERWIHRKGAAPSDKGPIVIPGSRGTFSYIVLPTGDQESNAFSLSHGAGRTLSRSKAHHILPTKHPSASTLRKTDLGSTVICDDKQLLYEEHPDAYKDVDVVVRDLEELGVCRVVAVLRPVVTYKMRVD</sequence>
<gene>
    <name evidence="11" type="ORF">HK097_002691</name>
</gene>
<dbReference type="GO" id="GO:0170057">
    <property type="term" value="F:RNA ligase (GTP) activity"/>
    <property type="evidence" value="ECO:0007669"/>
    <property type="project" value="UniProtKB-EC"/>
</dbReference>
<comment type="caution">
    <text evidence="11">The sequence shown here is derived from an EMBL/GenBank/DDBJ whole genome shotgun (WGS) entry which is preliminary data.</text>
</comment>
<feature type="binding site" evidence="10">
    <location>
        <position position="345"/>
    </location>
    <ligand>
        <name>Mn(2+)</name>
        <dbReference type="ChEBI" id="CHEBI:29035"/>
        <label>2</label>
    </ligand>
</feature>
<dbReference type="AlphaFoldDB" id="A0AAD5S3A3"/>
<feature type="binding site" evidence="9">
    <location>
        <position position="481"/>
    </location>
    <ligand>
        <name>GMP</name>
        <dbReference type="ChEBI" id="CHEBI:58115"/>
    </ligand>
</feature>
<dbReference type="SUPFAM" id="SSF103365">
    <property type="entry name" value="Hypothetical protein PH1602"/>
    <property type="match status" value="1"/>
</dbReference>
<feature type="binding site" evidence="10">
    <location>
        <position position="232"/>
    </location>
    <ligand>
        <name>Mn(2+)</name>
        <dbReference type="ChEBI" id="CHEBI:29035"/>
        <label>1</label>
    </ligand>
</feature>